<dbReference type="InParanoid" id="A0A2K1L0C8"/>
<dbReference type="Gramene" id="Pp3c2_5440V3.2">
    <property type="protein sequence ID" value="PAC:32935249.CDS.1"/>
    <property type="gene ID" value="Pp3c2_5440"/>
</dbReference>
<evidence type="ECO:0000313" key="4">
    <source>
        <dbReference type="Proteomes" id="UP000006727"/>
    </source>
</evidence>
<dbReference type="EnsemblPlants" id="Pp3c2_5440V3.1">
    <property type="protein sequence ID" value="PAC:32935248.CDS.1"/>
    <property type="gene ID" value="Pp3c2_5440"/>
</dbReference>
<dbReference type="Proteomes" id="UP000006727">
    <property type="component" value="Chromosome 2"/>
</dbReference>
<evidence type="ECO:0000256" key="1">
    <source>
        <dbReference type="SAM" id="SignalP"/>
    </source>
</evidence>
<reference evidence="2 4" key="2">
    <citation type="journal article" date="2018" name="Plant J.">
        <title>The Physcomitrella patens chromosome-scale assembly reveals moss genome structure and evolution.</title>
        <authorList>
            <person name="Lang D."/>
            <person name="Ullrich K.K."/>
            <person name="Murat F."/>
            <person name="Fuchs J."/>
            <person name="Jenkins J."/>
            <person name="Haas F.B."/>
            <person name="Piednoel M."/>
            <person name="Gundlach H."/>
            <person name="Van Bel M."/>
            <person name="Meyberg R."/>
            <person name="Vives C."/>
            <person name="Morata J."/>
            <person name="Symeonidi A."/>
            <person name="Hiss M."/>
            <person name="Muchero W."/>
            <person name="Kamisugi Y."/>
            <person name="Saleh O."/>
            <person name="Blanc G."/>
            <person name="Decker E.L."/>
            <person name="van Gessel N."/>
            <person name="Grimwood J."/>
            <person name="Hayes R.D."/>
            <person name="Graham S.W."/>
            <person name="Gunter L.E."/>
            <person name="McDaniel S.F."/>
            <person name="Hoernstein S.N.W."/>
            <person name="Larsson A."/>
            <person name="Li F.W."/>
            <person name="Perroud P.F."/>
            <person name="Phillips J."/>
            <person name="Ranjan P."/>
            <person name="Rokshar D.S."/>
            <person name="Rothfels C.J."/>
            <person name="Schneider L."/>
            <person name="Shu S."/>
            <person name="Stevenson D.W."/>
            <person name="Thummler F."/>
            <person name="Tillich M."/>
            <person name="Villarreal Aguilar J.C."/>
            <person name="Widiez T."/>
            <person name="Wong G.K."/>
            <person name="Wymore A."/>
            <person name="Zhang Y."/>
            <person name="Zimmer A.D."/>
            <person name="Quatrano R.S."/>
            <person name="Mayer K.F.X."/>
            <person name="Goodstein D."/>
            <person name="Casacuberta J.M."/>
            <person name="Vandepoele K."/>
            <person name="Reski R."/>
            <person name="Cuming A.C."/>
            <person name="Tuskan G.A."/>
            <person name="Maumus F."/>
            <person name="Salse J."/>
            <person name="Schmutz J."/>
            <person name="Rensing S.A."/>
        </authorList>
    </citation>
    <scope>NUCLEOTIDE SEQUENCE [LARGE SCALE GENOMIC DNA]</scope>
    <source>
        <strain evidence="3 4">cv. Gransden 2004</strain>
    </source>
</reference>
<feature type="signal peptide" evidence="1">
    <location>
        <begin position="1"/>
        <end position="26"/>
    </location>
</feature>
<feature type="chain" id="PRO_5036319115" evidence="1">
    <location>
        <begin position="27"/>
        <end position="63"/>
    </location>
</feature>
<dbReference type="AlphaFoldDB" id="A0A2K1L0C8"/>
<keyword evidence="4" id="KW-1185">Reference proteome</keyword>
<sequence length="63" mass="6841">MAPALSSSVFCFLLLFLTFSCSLVLSASECRAVAHDDNMKEHVHSNKFLANEASYASLGFPTL</sequence>
<evidence type="ECO:0000313" key="2">
    <source>
        <dbReference type="EMBL" id="PNR59472.1"/>
    </source>
</evidence>
<gene>
    <name evidence="2" type="ORF">PHYPA_002263</name>
</gene>
<accession>A0A2K1L0C8</accession>
<protein>
    <submittedName>
        <fullName evidence="2 3">Uncharacterized protein</fullName>
    </submittedName>
</protein>
<dbReference type="EnsemblPlants" id="Pp3c2_5440V3.2">
    <property type="protein sequence ID" value="PAC:32935249.CDS.1"/>
    <property type="gene ID" value="Pp3c2_5440"/>
</dbReference>
<dbReference type="Gramene" id="Pp3c2_5440V3.1">
    <property type="protein sequence ID" value="PAC:32935248.CDS.1"/>
    <property type="gene ID" value="Pp3c2_5440"/>
</dbReference>
<keyword evidence="1" id="KW-0732">Signal</keyword>
<reference evidence="3" key="3">
    <citation type="submission" date="2020-12" db="UniProtKB">
        <authorList>
            <consortium name="EnsemblPlants"/>
        </authorList>
    </citation>
    <scope>IDENTIFICATION</scope>
</reference>
<proteinExistence type="predicted"/>
<reference evidence="2 4" key="1">
    <citation type="journal article" date="2008" name="Science">
        <title>The Physcomitrella genome reveals evolutionary insights into the conquest of land by plants.</title>
        <authorList>
            <person name="Rensing S."/>
            <person name="Lang D."/>
            <person name="Zimmer A."/>
            <person name="Terry A."/>
            <person name="Salamov A."/>
            <person name="Shapiro H."/>
            <person name="Nishiyama T."/>
            <person name="Perroud P.-F."/>
            <person name="Lindquist E."/>
            <person name="Kamisugi Y."/>
            <person name="Tanahashi T."/>
            <person name="Sakakibara K."/>
            <person name="Fujita T."/>
            <person name="Oishi K."/>
            <person name="Shin-I T."/>
            <person name="Kuroki Y."/>
            <person name="Toyoda A."/>
            <person name="Suzuki Y."/>
            <person name="Hashimoto A."/>
            <person name="Yamaguchi K."/>
            <person name="Sugano A."/>
            <person name="Kohara Y."/>
            <person name="Fujiyama A."/>
            <person name="Anterola A."/>
            <person name="Aoki S."/>
            <person name="Ashton N."/>
            <person name="Barbazuk W.B."/>
            <person name="Barker E."/>
            <person name="Bennetzen J."/>
            <person name="Bezanilla M."/>
            <person name="Blankenship R."/>
            <person name="Cho S.H."/>
            <person name="Dutcher S."/>
            <person name="Estelle M."/>
            <person name="Fawcett J.A."/>
            <person name="Gundlach H."/>
            <person name="Hanada K."/>
            <person name="Heyl A."/>
            <person name="Hicks K.A."/>
            <person name="Hugh J."/>
            <person name="Lohr M."/>
            <person name="Mayer K."/>
            <person name="Melkozernov A."/>
            <person name="Murata T."/>
            <person name="Nelson D."/>
            <person name="Pils B."/>
            <person name="Prigge M."/>
            <person name="Reiss B."/>
            <person name="Renner T."/>
            <person name="Rombauts S."/>
            <person name="Rushton P."/>
            <person name="Sanderfoot A."/>
            <person name="Schween G."/>
            <person name="Shiu S.-H."/>
            <person name="Stueber K."/>
            <person name="Theodoulou F.L."/>
            <person name="Tu H."/>
            <person name="Van de Peer Y."/>
            <person name="Verrier P.J."/>
            <person name="Waters E."/>
            <person name="Wood A."/>
            <person name="Yang L."/>
            <person name="Cove D."/>
            <person name="Cuming A."/>
            <person name="Hasebe M."/>
            <person name="Lucas S."/>
            <person name="Mishler D.B."/>
            <person name="Reski R."/>
            <person name="Grigoriev I."/>
            <person name="Quatrano R.S."/>
            <person name="Boore J.L."/>
        </authorList>
    </citation>
    <scope>NUCLEOTIDE SEQUENCE [LARGE SCALE GENOMIC DNA]</scope>
    <source>
        <strain evidence="3 4">cv. Gransden 2004</strain>
    </source>
</reference>
<organism evidence="2">
    <name type="scientific">Physcomitrium patens</name>
    <name type="common">Spreading-leaved earth moss</name>
    <name type="synonym">Physcomitrella patens</name>
    <dbReference type="NCBI Taxonomy" id="3218"/>
    <lineage>
        <taxon>Eukaryota</taxon>
        <taxon>Viridiplantae</taxon>
        <taxon>Streptophyta</taxon>
        <taxon>Embryophyta</taxon>
        <taxon>Bryophyta</taxon>
        <taxon>Bryophytina</taxon>
        <taxon>Bryopsida</taxon>
        <taxon>Funariidae</taxon>
        <taxon>Funariales</taxon>
        <taxon>Funariaceae</taxon>
        <taxon>Physcomitrium</taxon>
    </lineage>
</organism>
<evidence type="ECO:0000313" key="3">
    <source>
        <dbReference type="EnsemblPlants" id="PAC:32935248.CDS.1"/>
    </source>
</evidence>
<name>A0A2K1L0C8_PHYPA</name>
<dbReference type="EMBL" id="ABEU02000002">
    <property type="protein sequence ID" value="PNR59472.1"/>
    <property type="molecule type" value="Genomic_DNA"/>
</dbReference>